<feature type="region of interest" description="Disordered" evidence="3">
    <location>
        <begin position="565"/>
        <end position="595"/>
    </location>
</feature>
<dbReference type="FunFam" id="3.40.50.11500:FF:000001">
    <property type="entry name" value="Putative DENN domain-containing protein 1A"/>
    <property type="match status" value="1"/>
</dbReference>
<dbReference type="InterPro" id="IPR037516">
    <property type="entry name" value="Tripartite_DENN"/>
</dbReference>
<dbReference type="EMBL" id="OC916390">
    <property type="protein sequence ID" value="CAD7644114.1"/>
    <property type="molecule type" value="Genomic_DNA"/>
</dbReference>
<dbReference type="Pfam" id="PF03456">
    <property type="entry name" value="uDENN"/>
    <property type="match status" value="1"/>
</dbReference>
<dbReference type="AlphaFoldDB" id="A0A7R9LP43"/>
<dbReference type="Gene3D" id="3.40.50.11500">
    <property type="match status" value="1"/>
</dbReference>
<dbReference type="Gene3D" id="6.10.140.1000">
    <property type="match status" value="1"/>
</dbReference>
<dbReference type="Gene3D" id="3.30.450.200">
    <property type="match status" value="1"/>
</dbReference>
<keyword evidence="6" id="KW-1185">Reference proteome</keyword>
<feature type="region of interest" description="Disordered" evidence="3">
    <location>
        <begin position="617"/>
        <end position="647"/>
    </location>
</feature>
<feature type="compositionally biased region" description="Polar residues" evidence="3">
    <location>
        <begin position="868"/>
        <end position="879"/>
    </location>
</feature>
<evidence type="ECO:0000313" key="6">
    <source>
        <dbReference type="Proteomes" id="UP000728032"/>
    </source>
</evidence>
<evidence type="ECO:0000313" key="5">
    <source>
        <dbReference type="EMBL" id="CAD7644114.1"/>
    </source>
</evidence>
<organism evidence="5">
    <name type="scientific">Oppiella nova</name>
    <dbReference type="NCBI Taxonomy" id="334625"/>
    <lineage>
        <taxon>Eukaryota</taxon>
        <taxon>Metazoa</taxon>
        <taxon>Ecdysozoa</taxon>
        <taxon>Arthropoda</taxon>
        <taxon>Chelicerata</taxon>
        <taxon>Arachnida</taxon>
        <taxon>Acari</taxon>
        <taxon>Acariformes</taxon>
        <taxon>Sarcoptiformes</taxon>
        <taxon>Oribatida</taxon>
        <taxon>Brachypylina</taxon>
        <taxon>Oppioidea</taxon>
        <taxon>Oppiidae</taxon>
        <taxon>Oppiella</taxon>
    </lineage>
</organism>
<sequence length="879" mass="98259">CLYGPNDRTNSDIKHVFECYLEIRSPSATTVATNGDSSSVSSVVRKYPEHYSQQEILRCVPQFAYPCAVDVETVTHFSFVLTAVDSKWTFGFCRLAPHHSTSQVILSSLPWHSTFYKVLNHCAEIRSHVELDANNRHKTTSNFLEAIYQSEVPQPGLDLVVTYCMDGMPGVKEFCAQCPDHHKLPSIPEDRNLTEYFNAIDASNMIVVFANMLNERRIIMTSKKLSRLSACVQAANSLIYPMHWQHIFIPVLPNHLIDYLSAPMPFLIGVPSAIMNRVRRSELGDIVILDCDDNKIESPFDDVQTLPTDIVHTLKKSLRNPMSMSMLGDVVSRSFLRALVSLIGCYRDALRFTPGQKISFNYEAFVSSRSPSVQTFLEKMLQLQIFRQFIEGRLEMLNNGEGFSDEFEFELNMYEDKSTHRLKTQYREWLAAMRKEGGAILKSVNPRMKSVYRQVKDRSRQTYRDLKTKMQNNERTYNYADNTQKSSSGDYRAHKTSSAPSSPTLPIKKLSGSIKKSISGNVIGTTDKTVTYVRQKTSNSSSESNGTAISRLQNGFTKSLSVTNGLSSVSSTSAPTMSVAPEASPEVSDVDSEHSHEMLTFDRIEIDLMGELKEFLHKKSSTDESSNSSKSNKSIRSQNSSSNSSQSNAISFIAKPIPPPRSQVHRKTKPFLEDRDGKEASLIELDTPPDEDLKQDANVIFDPLFEVKPPELKPQTDFQAIRNSWNSLSNNYSNNNNMNNNNKANDFRLNVSSFVPNVCPKPLTNANPVNPFLLVDNQSHSRPQNSFDRLGQLPAVVAQTSASASTGNSGCNASALSQTNTKQTTYSLSDMINWSSAQITSGAQKPNLMPALPVQTTLSTTNANTSNPFKTSNSWQHFD</sequence>
<dbReference type="InterPro" id="IPR043153">
    <property type="entry name" value="DENN_C"/>
</dbReference>
<evidence type="ECO:0000259" key="4">
    <source>
        <dbReference type="PROSITE" id="PS50211"/>
    </source>
</evidence>
<evidence type="ECO:0000256" key="3">
    <source>
        <dbReference type="SAM" id="MobiDB-lite"/>
    </source>
</evidence>
<feature type="region of interest" description="Disordered" evidence="3">
    <location>
        <begin position="471"/>
        <end position="508"/>
    </location>
</feature>
<dbReference type="PANTHER" id="PTHR13196">
    <property type="entry name" value="DENN DOMAIN-CONTAINING"/>
    <property type="match status" value="1"/>
</dbReference>
<dbReference type="Proteomes" id="UP000728032">
    <property type="component" value="Unassembled WGS sequence"/>
</dbReference>
<feature type="region of interest" description="Disordered" evidence="3">
    <location>
        <begin position="859"/>
        <end position="879"/>
    </location>
</feature>
<dbReference type="GO" id="GO:0005085">
    <property type="term" value="F:guanyl-nucleotide exchange factor activity"/>
    <property type="evidence" value="ECO:0007669"/>
    <property type="project" value="InterPro"/>
</dbReference>
<protein>
    <recommendedName>
        <fullName evidence="4">UDENN domain-containing protein</fullName>
    </recommendedName>
</protein>
<feature type="compositionally biased region" description="Low complexity" evidence="3">
    <location>
        <begin position="623"/>
        <end position="647"/>
    </location>
</feature>
<name>A0A7R9LP43_9ACAR</name>
<dbReference type="GO" id="GO:1901981">
    <property type="term" value="F:phosphatidylinositol phosphate binding"/>
    <property type="evidence" value="ECO:0007669"/>
    <property type="project" value="TreeGrafter"/>
</dbReference>
<dbReference type="SMART" id="SM00799">
    <property type="entry name" value="DENN"/>
    <property type="match status" value="1"/>
</dbReference>
<dbReference type="Pfam" id="PF02141">
    <property type="entry name" value="DENN"/>
    <property type="match status" value="1"/>
</dbReference>
<dbReference type="PANTHER" id="PTHR13196:SF14">
    <property type="entry name" value="UDENN DOMAIN-CONTAINING PROTEIN"/>
    <property type="match status" value="1"/>
</dbReference>
<dbReference type="EMBL" id="CAJPVJ010001565">
    <property type="protein sequence ID" value="CAG2164946.1"/>
    <property type="molecule type" value="Genomic_DNA"/>
</dbReference>
<evidence type="ECO:0000256" key="1">
    <source>
        <dbReference type="ARBA" id="ARBA00004132"/>
    </source>
</evidence>
<dbReference type="GO" id="GO:0005829">
    <property type="term" value="C:cytosol"/>
    <property type="evidence" value="ECO:0007669"/>
    <property type="project" value="TreeGrafter"/>
</dbReference>
<dbReference type="GO" id="GO:0006897">
    <property type="term" value="P:endocytosis"/>
    <property type="evidence" value="ECO:0007669"/>
    <property type="project" value="TreeGrafter"/>
</dbReference>
<comment type="subcellular location">
    <subcellularLocation>
        <location evidence="1">Cytoplasmic vesicle</location>
        <location evidence="1">Clathrin-coated vesicle</location>
    </subcellularLocation>
</comment>
<dbReference type="SMART" id="SM00800">
    <property type="entry name" value="uDENN"/>
    <property type="match status" value="1"/>
</dbReference>
<reference evidence="5" key="1">
    <citation type="submission" date="2020-11" db="EMBL/GenBank/DDBJ databases">
        <authorList>
            <person name="Tran Van P."/>
        </authorList>
    </citation>
    <scope>NUCLEOTIDE SEQUENCE</scope>
</reference>
<keyword evidence="2" id="KW-0968">Cytoplasmic vesicle</keyword>
<dbReference type="GO" id="GO:0030136">
    <property type="term" value="C:clathrin-coated vesicle"/>
    <property type="evidence" value="ECO:0007669"/>
    <property type="project" value="UniProtKB-SubCell"/>
</dbReference>
<dbReference type="InterPro" id="IPR005113">
    <property type="entry name" value="uDENN_dom"/>
</dbReference>
<accession>A0A7R9LP43</accession>
<dbReference type="PROSITE" id="PS50211">
    <property type="entry name" value="DENN"/>
    <property type="match status" value="1"/>
</dbReference>
<dbReference type="Pfam" id="PF03455">
    <property type="entry name" value="dDENN"/>
    <property type="match status" value="1"/>
</dbReference>
<proteinExistence type="predicted"/>
<dbReference type="OrthoDB" id="206724at2759"/>
<dbReference type="InterPro" id="IPR040032">
    <property type="entry name" value="DENND1A/B/C"/>
</dbReference>
<feature type="compositionally biased region" description="Low complexity" evidence="3">
    <location>
        <begin position="567"/>
        <end position="581"/>
    </location>
</feature>
<dbReference type="InterPro" id="IPR001194">
    <property type="entry name" value="cDENN_dom"/>
</dbReference>
<gene>
    <name evidence="5" type="ORF">ONB1V03_LOCUS4493</name>
</gene>
<feature type="compositionally biased region" description="Polar residues" evidence="3">
    <location>
        <begin position="471"/>
        <end position="489"/>
    </location>
</feature>
<evidence type="ECO:0000256" key="2">
    <source>
        <dbReference type="ARBA" id="ARBA00023329"/>
    </source>
</evidence>
<dbReference type="GO" id="GO:0032456">
    <property type="term" value="P:endocytic recycling"/>
    <property type="evidence" value="ECO:0007669"/>
    <property type="project" value="TreeGrafter"/>
</dbReference>
<dbReference type="SMART" id="SM00801">
    <property type="entry name" value="dDENN"/>
    <property type="match status" value="1"/>
</dbReference>
<feature type="non-terminal residue" evidence="5">
    <location>
        <position position="879"/>
    </location>
</feature>
<dbReference type="InterPro" id="IPR005112">
    <property type="entry name" value="dDENN_dom"/>
</dbReference>
<feature type="domain" description="UDENN" evidence="4">
    <location>
        <begin position="19"/>
        <end position="400"/>
    </location>
</feature>